<dbReference type="Gene3D" id="3.30.830.10">
    <property type="entry name" value="Metalloenzyme, LuxS/M16 peptidase-like"/>
    <property type="match status" value="2"/>
</dbReference>
<evidence type="ECO:0000259" key="7">
    <source>
        <dbReference type="Pfam" id="PF00675"/>
    </source>
</evidence>
<comment type="similarity">
    <text evidence="1">Belongs to the peptidase M16 family.</text>
</comment>
<organism evidence="8 9">
    <name type="scientific">Echinococcus granulosus</name>
    <name type="common">Hydatid tapeworm</name>
    <dbReference type="NCBI Taxonomy" id="6210"/>
    <lineage>
        <taxon>Eukaryota</taxon>
        <taxon>Metazoa</taxon>
        <taxon>Spiralia</taxon>
        <taxon>Lophotrochozoa</taxon>
        <taxon>Platyhelminthes</taxon>
        <taxon>Cestoda</taxon>
        <taxon>Eucestoda</taxon>
        <taxon>Cyclophyllidea</taxon>
        <taxon>Taeniidae</taxon>
        <taxon>Echinococcus</taxon>
        <taxon>Echinococcus granulosus group</taxon>
    </lineage>
</organism>
<evidence type="ECO:0000256" key="1">
    <source>
        <dbReference type="ARBA" id="ARBA00007261"/>
    </source>
</evidence>
<feature type="domain" description="Peptidase M16 N-terminal" evidence="7">
    <location>
        <begin position="1"/>
        <end position="89"/>
    </location>
</feature>
<dbReference type="Pfam" id="PF00675">
    <property type="entry name" value="Peptidase_M16"/>
    <property type="match status" value="1"/>
</dbReference>
<keyword evidence="6" id="KW-0482">Metalloprotease</keyword>
<keyword evidence="9" id="KW-1185">Reference proteome</keyword>
<proteinExistence type="inferred from homology"/>
<dbReference type="SUPFAM" id="SSF63411">
    <property type="entry name" value="LuxS/MPP-like metallohydrolase"/>
    <property type="match status" value="2"/>
</dbReference>
<dbReference type="RefSeq" id="XP_024352941.1">
    <property type="nucleotide sequence ID" value="XM_024492540.1"/>
</dbReference>
<dbReference type="GO" id="GO:0005829">
    <property type="term" value="C:cytosol"/>
    <property type="evidence" value="ECO:0007669"/>
    <property type="project" value="TreeGrafter"/>
</dbReference>
<reference evidence="8 9" key="1">
    <citation type="journal article" date="2013" name="Nat. Genet.">
        <title>The genome of the hydatid tapeworm Echinococcus granulosus.</title>
        <authorList>
            <person name="Zheng H."/>
            <person name="Zhang W."/>
            <person name="Zhang L."/>
            <person name="Zhang Z."/>
            <person name="Li J."/>
            <person name="Lu G."/>
            <person name="Zhu Y."/>
            <person name="Wang Y."/>
            <person name="Huang Y."/>
            <person name="Liu J."/>
            <person name="Kang H."/>
            <person name="Chen J."/>
            <person name="Wang L."/>
            <person name="Chen A."/>
            <person name="Yu S."/>
            <person name="Gao Z."/>
            <person name="Jin L."/>
            <person name="Gu W."/>
            <person name="Wang Z."/>
            <person name="Zhao L."/>
            <person name="Shi B."/>
            <person name="Wen H."/>
            <person name="Lin R."/>
            <person name="Jones M.K."/>
            <person name="Brejova B."/>
            <person name="Vinar T."/>
            <person name="Zhao G."/>
            <person name="McManus D.P."/>
            <person name="Chen Z."/>
            <person name="Zhou Y."/>
            <person name="Wang S."/>
        </authorList>
    </citation>
    <scope>NUCLEOTIDE SEQUENCE [LARGE SCALE GENOMIC DNA]</scope>
</reference>
<name>W6UJP0_ECHGR</name>
<keyword evidence="2" id="KW-0645">Protease</keyword>
<evidence type="ECO:0000256" key="6">
    <source>
        <dbReference type="ARBA" id="ARBA00023049"/>
    </source>
</evidence>
<evidence type="ECO:0000256" key="5">
    <source>
        <dbReference type="ARBA" id="ARBA00022833"/>
    </source>
</evidence>
<dbReference type="InterPro" id="IPR050626">
    <property type="entry name" value="Peptidase_M16"/>
</dbReference>
<dbReference type="GO" id="GO:0046872">
    <property type="term" value="F:metal ion binding"/>
    <property type="evidence" value="ECO:0007669"/>
    <property type="project" value="UniProtKB-KW"/>
</dbReference>
<dbReference type="GO" id="GO:0051603">
    <property type="term" value="P:proteolysis involved in protein catabolic process"/>
    <property type="evidence" value="ECO:0007669"/>
    <property type="project" value="TreeGrafter"/>
</dbReference>
<keyword evidence="5" id="KW-0862">Zinc</keyword>
<comment type="caution">
    <text evidence="8">The sequence shown here is derived from an EMBL/GenBank/DDBJ whole genome shotgun (WGS) entry which is preliminary data.</text>
</comment>
<dbReference type="GO" id="GO:0043171">
    <property type="term" value="P:peptide catabolic process"/>
    <property type="evidence" value="ECO:0007669"/>
    <property type="project" value="TreeGrafter"/>
</dbReference>
<dbReference type="AlphaFoldDB" id="W6UJP0"/>
<evidence type="ECO:0000313" key="9">
    <source>
        <dbReference type="Proteomes" id="UP000019149"/>
    </source>
</evidence>
<dbReference type="EMBL" id="APAU02000017">
    <property type="protein sequence ID" value="EUB61745.1"/>
    <property type="molecule type" value="Genomic_DNA"/>
</dbReference>
<evidence type="ECO:0000256" key="3">
    <source>
        <dbReference type="ARBA" id="ARBA00022723"/>
    </source>
</evidence>
<dbReference type="CTD" id="36339006"/>
<dbReference type="Proteomes" id="UP000019149">
    <property type="component" value="Unassembled WGS sequence"/>
</dbReference>
<keyword evidence="4" id="KW-0378">Hydrolase</keyword>
<dbReference type="GO" id="GO:0004222">
    <property type="term" value="F:metalloendopeptidase activity"/>
    <property type="evidence" value="ECO:0007669"/>
    <property type="project" value="TreeGrafter"/>
</dbReference>
<accession>W6UJP0</accession>
<dbReference type="InterPro" id="IPR011765">
    <property type="entry name" value="Pept_M16_N"/>
</dbReference>
<dbReference type="GeneID" id="36339006"/>
<sequence>MGSEKYPRENDFDDYIKRCGGSTNACTDGDYTLFFFDIQRLCFREALDKFANFFIAPLLSQDCVDRELEAVHSEFEASKLDDSRRLGHLMASFAKAGSPYRTFGFGNRTSLRDKPMDADTNVYELLREFQLRYYNASLMTLAVESKDTLDHLESMVKEVFSPIPNRSAALKFVASIVGHQGRGSLVAYLRKLNLAVELNAGCSVNDSTHHNQMTSLFGISINLSEFSRTAPTTVADYVFSYLHMLRDAADFSLANPSATITPWGDRTFASLVPEFEKVWASNFRFLASLEPLTNVQTIAMAMRKFPPHEVFIADSLILEPDLKNAQPVDAGDVWEPVSFASVD</sequence>
<gene>
    <name evidence="8" type="ORF">EGR_03291</name>
</gene>
<dbReference type="OrthoDB" id="4953at2759"/>
<evidence type="ECO:0000256" key="4">
    <source>
        <dbReference type="ARBA" id="ARBA00022801"/>
    </source>
</evidence>
<evidence type="ECO:0000256" key="2">
    <source>
        <dbReference type="ARBA" id="ARBA00022670"/>
    </source>
</evidence>
<dbReference type="KEGG" id="egl:EGR_03291"/>
<dbReference type="InterPro" id="IPR011249">
    <property type="entry name" value="Metalloenz_LuxS/M16"/>
</dbReference>
<dbReference type="PANTHER" id="PTHR43690">
    <property type="entry name" value="NARDILYSIN"/>
    <property type="match status" value="1"/>
</dbReference>
<keyword evidence="3" id="KW-0479">Metal-binding</keyword>
<dbReference type="PANTHER" id="PTHR43690:SF18">
    <property type="entry name" value="INSULIN-DEGRADING ENZYME-RELATED"/>
    <property type="match status" value="1"/>
</dbReference>
<protein>
    <submittedName>
        <fullName evidence="8">Nardilysin</fullName>
    </submittedName>
</protein>
<dbReference type="GO" id="GO:0005739">
    <property type="term" value="C:mitochondrion"/>
    <property type="evidence" value="ECO:0007669"/>
    <property type="project" value="TreeGrafter"/>
</dbReference>
<evidence type="ECO:0000313" key="8">
    <source>
        <dbReference type="EMBL" id="EUB61745.1"/>
    </source>
</evidence>
<dbReference type="STRING" id="6210.W6UJP0"/>